<keyword evidence="1" id="KW-1133">Transmembrane helix</keyword>
<keyword evidence="1" id="KW-0812">Transmembrane</keyword>
<evidence type="ECO:0000313" key="3">
    <source>
        <dbReference type="Proteomes" id="UP000305398"/>
    </source>
</evidence>
<evidence type="ECO:0000313" key="2">
    <source>
        <dbReference type="EMBL" id="QDA60441.1"/>
    </source>
</evidence>
<evidence type="ECO:0000256" key="1">
    <source>
        <dbReference type="SAM" id="Phobius"/>
    </source>
</evidence>
<organism evidence="2 3">
    <name type="scientific">Hymenobacter jejuensis</name>
    <dbReference type="NCBI Taxonomy" id="2502781"/>
    <lineage>
        <taxon>Bacteria</taxon>
        <taxon>Pseudomonadati</taxon>
        <taxon>Bacteroidota</taxon>
        <taxon>Cytophagia</taxon>
        <taxon>Cytophagales</taxon>
        <taxon>Hymenobacteraceae</taxon>
        <taxon>Hymenobacter</taxon>
    </lineage>
</organism>
<protein>
    <submittedName>
        <fullName evidence="2">Uncharacterized protein</fullName>
    </submittedName>
</protein>
<dbReference type="OrthoDB" id="1427164at2"/>
<feature type="transmembrane region" description="Helical" evidence="1">
    <location>
        <begin position="177"/>
        <end position="200"/>
    </location>
</feature>
<name>A0A5B7ZZ04_9BACT</name>
<accession>A0A5B7ZZ04</accession>
<sequence length="205" mass="21520">MFSLSTASAQDRITRTDGVEVLGKVVRVTPAEVVYLPETPAGSTDTLHLNTDVVFLIRYADGKKHILHNPALPGNSTVAPALTDAELATKGREDAKRNYSTVGTFWGAYGATIAVPLLALRSRAPVVGPVLGVGVVATLASVRPSEKNFEILSPELRANPSYMAAYRKQARRKKAGSAIGGFGAALGTGAVAVAILAYLLRDGFS</sequence>
<feature type="transmembrane region" description="Helical" evidence="1">
    <location>
        <begin position="99"/>
        <end position="120"/>
    </location>
</feature>
<proteinExistence type="predicted"/>
<dbReference type="Proteomes" id="UP000305398">
    <property type="component" value="Chromosome"/>
</dbReference>
<feature type="transmembrane region" description="Helical" evidence="1">
    <location>
        <begin position="126"/>
        <end position="142"/>
    </location>
</feature>
<dbReference type="KEGG" id="hyj:FHG12_10110"/>
<gene>
    <name evidence="2" type="ORF">FHG12_10110</name>
</gene>
<dbReference type="RefSeq" id="WP_139515617.1">
    <property type="nucleotide sequence ID" value="NZ_CP040896.1"/>
</dbReference>
<dbReference type="EMBL" id="CP040896">
    <property type="protein sequence ID" value="QDA60441.1"/>
    <property type="molecule type" value="Genomic_DNA"/>
</dbReference>
<reference evidence="2 3" key="1">
    <citation type="submission" date="2019-06" db="EMBL/GenBank/DDBJ databases">
        <authorList>
            <person name="Srinivasan S."/>
        </authorList>
    </citation>
    <scope>NUCLEOTIDE SEQUENCE [LARGE SCALE GENOMIC DNA]</scope>
    <source>
        <strain evidence="2 3">17J68-5</strain>
    </source>
</reference>
<keyword evidence="1" id="KW-0472">Membrane</keyword>
<dbReference type="AlphaFoldDB" id="A0A5B7ZZ04"/>
<keyword evidence="3" id="KW-1185">Reference proteome</keyword>